<protein>
    <submittedName>
        <fullName evidence="1">SPO22-domain-containing protein</fullName>
    </submittedName>
</protein>
<sequence>MDPSSTKSSYSTQDKRVTSIISFCDELQKQLQSKISEQALKNLTDELENQINAIKSYSLKPSAPHRHEQLESLGTDVWNRCVQVKRHDDGEASPALKRLLTLARVFSFLIMALARWGDNNTPGDLIRLEKLAIKAGRSCIGIVHLPHTACIRFTRLILTCTDNGELKFALMTLQKAAEYNGLLQNLEAKLPQDELRISNRLETEYYTLRIAWKEDRLDVADHVYEKVQNLRDQTDLVSAENLADALFEIGNDLRTKKNPPLAVKWLERAYESINAQELELLSREATELRQAISRALVHAYLEVNTTDGFQKAENHVCYIESQIGDKPVVLELRLELLRHSPGEVFDSNAYAGILQRMVRSFDVSESSFEQMIWRICDLEKKSPSLAASVLDAFLTSKVLPTQHGAWVERIIVIRTQMATAHRDTHETIQGLATVFDNIEANLEKPLPAAAAVTVLALIWKRVDASFNQEDLDITEKWCHVAMHPALRNSGPANAAKIARKLLICALQRNNVENGVEVLQAMGESARQDPKTLHLAFKLALRSGDREMASDCLRQISEVSSRDPQYIYSCCIDAQEAEDKICAIQALLHLIQKSEFNCPDVVHLPALLRIAIRLETSLLNDESQSDADYRLIIDDICRVFEGAATAIQRDPKDAQGNKLFTVTELDWFSKNSYNLGVKNLRAWHLRQTVRIFRCCLSIISHYPQDIPKQEAADLSLRGMFCNFLVATLSVALARGEDNVETQLQDYLTMRKHIKAFDAELETRMDTLDEVSKKDLLEKLSTLLVFDFEGAICLNDLVTFQAMGDCILRAQSIPGQILYSTLRQIINRIFSLERFDNEKLAKYLRCLLKAMLSSVPELPLKVMDDIGRLVKQCSSKPLPPLEVEWFITTAFNHGVDLFAAKEDDLSKQWLTHALTLAHYHEDGGDLEQELQKKNLSLKWDS</sequence>
<dbReference type="EMBL" id="MU394298">
    <property type="protein sequence ID" value="KAI6088922.1"/>
    <property type="molecule type" value="Genomic_DNA"/>
</dbReference>
<organism evidence="1 2">
    <name type="scientific">Hypoxylon rubiginosum</name>
    <dbReference type="NCBI Taxonomy" id="110542"/>
    <lineage>
        <taxon>Eukaryota</taxon>
        <taxon>Fungi</taxon>
        <taxon>Dikarya</taxon>
        <taxon>Ascomycota</taxon>
        <taxon>Pezizomycotina</taxon>
        <taxon>Sordariomycetes</taxon>
        <taxon>Xylariomycetidae</taxon>
        <taxon>Xylariales</taxon>
        <taxon>Hypoxylaceae</taxon>
        <taxon>Hypoxylon</taxon>
    </lineage>
</organism>
<evidence type="ECO:0000313" key="2">
    <source>
        <dbReference type="Proteomes" id="UP001497680"/>
    </source>
</evidence>
<comment type="caution">
    <text evidence="1">The sequence shown here is derived from an EMBL/GenBank/DDBJ whole genome shotgun (WGS) entry which is preliminary data.</text>
</comment>
<accession>A0ACC0D832</accession>
<keyword evidence="2" id="KW-1185">Reference proteome</keyword>
<name>A0ACC0D832_9PEZI</name>
<proteinExistence type="predicted"/>
<gene>
    <name evidence="1" type="ORF">F4821DRAFT_276521</name>
</gene>
<dbReference type="Proteomes" id="UP001497680">
    <property type="component" value="Unassembled WGS sequence"/>
</dbReference>
<evidence type="ECO:0000313" key="1">
    <source>
        <dbReference type="EMBL" id="KAI6088922.1"/>
    </source>
</evidence>
<reference evidence="1 2" key="1">
    <citation type="journal article" date="2022" name="New Phytol.">
        <title>Ecological generalism drives hyperdiversity of secondary metabolite gene clusters in xylarialean endophytes.</title>
        <authorList>
            <person name="Franco M.E.E."/>
            <person name="Wisecaver J.H."/>
            <person name="Arnold A.E."/>
            <person name="Ju Y.M."/>
            <person name="Slot J.C."/>
            <person name="Ahrendt S."/>
            <person name="Moore L.P."/>
            <person name="Eastman K.E."/>
            <person name="Scott K."/>
            <person name="Konkel Z."/>
            <person name="Mondo S.J."/>
            <person name="Kuo A."/>
            <person name="Hayes R.D."/>
            <person name="Haridas S."/>
            <person name="Andreopoulos B."/>
            <person name="Riley R."/>
            <person name="LaButti K."/>
            <person name="Pangilinan J."/>
            <person name="Lipzen A."/>
            <person name="Amirebrahimi M."/>
            <person name="Yan J."/>
            <person name="Adam C."/>
            <person name="Keymanesh K."/>
            <person name="Ng V."/>
            <person name="Louie K."/>
            <person name="Northen T."/>
            <person name="Drula E."/>
            <person name="Henrissat B."/>
            <person name="Hsieh H.M."/>
            <person name="Youens-Clark K."/>
            <person name="Lutzoni F."/>
            <person name="Miadlikowska J."/>
            <person name="Eastwood D.C."/>
            <person name="Hamelin R.C."/>
            <person name="Grigoriev I.V."/>
            <person name="U'Ren J.M."/>
        </authorList>
    </citation>
    <scope>NUCLEOTIDE SEQUENCE [LARGE SCALE GENOMIC DNA]</scope>
    <source>
        <strain evidence="1 2">ER1909</strain>
    </source>
</reference>